<dbReference type="GO" id="GO:0005737">
    <property type="term" value="C:cytoplasm"/>
    <property type="evidence" value="ECO:0007669"/>
    <property type="project" value="TreeGrafter"/>
</dbReference>
<dbReference type="InterPro" id="IPR035647">
    <property type="entry name" value="EFG_III/V"/>
</dbReference>
<dbReference type="GO" id="GO:0006446">
    <property type="term" value="P:regulation of translational initiation"/>
    <property type="evidence" value="ECO:0007669"/>
    <property type="project" value="TreeGrafter"/>
</dbReference>
<sequence>MSAVLTLATLAEYREEIRKSRFAAFAAPVDTPEAALAFLAEVADPAATHNCWAYRIGRQYRFQDDGEPTGTAGKPILQAIEGAQCDRVMLVVTRWFGGVKLGTGGLVRAYGGCAAACLRNASLVPWVPMREGELDCGFAELPLLRARLAELDARLQDERYGAEGVSVRLAVPEDRAQAAASLVVDLTRGRSAVVWTDG</sequence>
<dbReference type="Pfam" id="PF09186">
    <property type="entry name" value="DUF1949"/>
    <property type="match status" value="1"/>
</dbReference>
<evidence type="ECO:0000313" key="4">
    <source>
        <dbReference type="EMBL" id="TSH93004.1"/>
    </source>
</evidence>
<feature type="domain" description="Impact N-terminal" evidence="2">
    <location>
        <begin position="18"/>
        <end position="118"/>
    </location>
</feature>
<comment type="similarity">
    <text evidence="1">Belongs to the IMPACT family.</text>
</comment>
<dbReference type="InterPro" id="IPR023582">
    <property type="entry name" value="Impact"/>
</dbReference>
<dbReference type="InterPro" id="IPR036956">
    <property type="entry name" value="Impact_N_sf"/>
</dbReference>
<feature type="domain" description="UPF0029" evidence="3">
    <location>
        <begin position="134"/>
        <end position="190"/>
    </location>
</feature>
<proteinExistence type="inferred from homology"/>
<dbReference type="InterPro" id="IPR015269">
    <property type="entry name" value="UPF0029_Impact_C"/>
</dbReference>
<dbReference type="EMBL" id="VLTJ01000029">
    <property type="protein sequence ID" value="TSH93004.1"/>
    <property type="molecule type" value="Genomic_DNA"/>
</dbReference>
<dbReference type="GO" id="GO:0032561">
    <property type="term" value="F:guanyl ribonucleotide binding"/>
    <property type="evidence" value="ECO:0007669"/>
    <property type="project" value="UniProtKB-ARBA"/>
</dbReference>
<comment type="caution">
    <text evidence="4">The sequence shown here is derived from an EMBL/GenBank/DDBJ whole genome shotgun (WGS) entry which is preliminary data.</text>
</comment>
<reference evidence="4 5" key="1">
    <citation type="submission" date="2019-07" db="EMBL/GenBank/DDBJ databases">
        <title>Qingshengfaniella alkalisoli gen. nov., sp. nov., isolated from saline soil.</title>
        <authorList>
            <person name="Xu L."/>
            <person name="Huang X.-X."/>
            <person name="Sun J.-Q."/>
        </authorList>
    </citation>
    <scope>NUCLEOTIDE SEQUENCE [LARGE SCALE GENOMIC DNA]</scope>
    <source>
        <strain evidence="4 5">DSM 27279</strain>
    </source>
</reference>
<dbReference type="Gene3D" id="3.30.70.240">
    <property type="match status" value="1"/>
</dbReference>
<dbReference type="Proteomes" id="UP000318405">
    <property type="component" value="Unassembled WGS sequence"/>
</dbReference>
<organism evidence="4 5">
    <name type="scientific">Verticiella sediminum</name>
    <dbReference type="NCBI Taxonomy" id="1247510"/>
    <lineage>
        <taxon>Bacteria</taxon>
        <taxon>Pseudomonadati</taxon>
        <taxon>Pseudomonadota</taxon>
        <taxon>Betaproteobacteria</taxon>
        <taxon>Burkholderiales</taxon>
        <taxon>Alcaligenaceae</taxon>
        <taxon>Verticiella</taxon>
    </lineage>
</organism>
<dbReference type="InterPro" id="IPR020568">
    <property type="entry name" value="Ribosomal_Su5_D2-typ_SF"/>
</dbReference>
<dbReference type="OrthoDB" id="9813771at2"/>
<dbReference type="PANTHER" id="PTHR16301:SF20">
    <property type="entry name" value="IMPACT FAMILY MEMBER YIGZ"/>
    <property type="match status" value="1"/>
</dbReference>
<dbReference type="RefSeq" id="WP_143949370.1">
    <property type="nucleotide sequence ID" value="NZ_BAABMB010000001.1"/>
</dbReference>
<dbReference type="SUPFAM" id="SSF54211">
    <property type="entry name" value="Ribosomal protein S5 domain 2-like"/>
    <property type="match status" value="1"/>
</dbReference>
<name>A0A556AJC1_9BURK</name>
<evidence type="ECO:0000313" key="5">
    <source>
        <dbReference type="Proteomes" id="UP000318405"/>
    </source>
</evidence>
<evidence type="ECO:0000259" key="2">
    <source>
        <dbReference type="Pfam" id="PF01205"/>
    </source>
</evidence>
<dbReference type="InterPro" id="IPR001498">
    <property type="entry name" value="Impact_N"/>
</dbReference>
<dbReference type="PANTHER" id="PTHR16301">
    <property type="entry name" value="IMPACT-RELATED"/>
    <property type="match status" value="1"/>
</dbReference>
<dbReference type="AlphaFoldDB" id="A0A556AJC1"/>
<dbReference type="Gene3D" id="3.30.230.30">
    <property type="entry name" value="Impact, N-terminal domain"/>
    <property type="match status" value="1"/>
</dbReference>
<accession>A0A556AJC1</accession>
<dbReference type="Pfam" id="PF01205">
    <property type="entry name" value="Impact_N"/>
    <property type="match status" value="1"/>
</dbReference>
<dbReference type="GO" id="GO:0017111">
    <property type="term" value="F:ribonucleoside triphosphate phosphatase activity"/>
    <property type="evidence" value="ECO:0007669"/>
    <property type="project" value="UniProtKB-ARBA"/>
</dbReference>
<evidence type="ECO:0000259" key="3">
    <source>
        <dbReference type="Pfam" id="PF09186"/>
    </source>
</evidence>
<gene>
    <name evidence="4" type="ORF">FOZ76_16595</name>
</gene>
<evidence type="ECO:0000256" key="1">
    <source>
        <dbReference type="ARBA" id="ARBA00007665"/>
    </source>
</evidence>
<keyword evidence="5" id="KW-1185">Reference proteome</keyword>
<dbReference type="SUPFAM" id="SSF54980">
    <property type="entry name" value="EF-G C-terminal domain-like"/>
    <property type="match status" value="1"/>
</dbReference>
<protein>
    <submittedName>
        <fullName evidence="4">YigZ family protein</fullName>
    </submittedName>
</protein>